<gene>
    <name evidence="2" type="ORF">SAMN05192580_3701</name>
</gene>
<name>A0A1I6M933_9SPHN</name>
<dbReference type="RefSeq" id="WP_093316955.1">
    <property type="nucleotide sequence ID" value="NZ_FOZG01000003.1"/>
</dbReference>
<feature type="transmembrane region" description="Helical" evidence="1">
    <location>
        <begin position="90"/>
        <end position="108"/>
    </location>
</feature>
<keyword evidence="3" id="KW-1185">Reference proteome</keyword>
<feature type="transmembrane region" description="Helical" evidence="1">
    <location>
        <begin position="27"/>
        <end position="46"/>
    </location>
</feature>
<evidence type="ECO:0008006" key="4">
    <source>
        <dbReference type="Google" id="ProtNLM"/>
    </source>
</evidence>
<keyword evidence="1" id="KW-1133">Transmembrane helix</keyword>
<reference evidence="2 3" key="1">
    <citation type="submission" date="2016-10" db="EMBL/GenBank/DDBJ databases">
        <authorList>
            <person name="de Groot N.N."/>
        </authorList>
    </citation>
    <scope>NUCLEOTIDE SEQUENCE [LARGE SCALE GENOMIC DNA]</scope>
    <source>
        <strain evidence="2 3">S5-249</strain>
    </source>
</reference>
<dbReference type="InterPro" id="IPR007437">
    <property type="entry name" value="DUF486"/>
</dbReference>
<dbReference type="OrthoDB" id="9805206at2"/>
<feature type="transmembrane region" description="Helical" evidence="1">
    <location>
        <begin position="66"/>
        <end position="84"/>
    </location>
</feature>
<protein>
    <recommendedName>
        <fullName evidence="4">DMT family protein</fullName>
    </recommendedName>
</protein>
<dbReference type="AlphaFoldDB" id="A0A1I6M933"/>
<evidence type="ECO:0000313" key="2">
    <source>
        <dbReference type="EMBL" id="SFS12225.1"/>
    </source>
</evidence>
<evidence type="ECO:0000313" key="3">
    <source>
        <dbReference type="Proteomes" id="UP000198824"/>
    </source>
</evidence>
<proteinExistence type="predicted"/>
<evidence type="ECO:0000256" key="1">
    <source>
        <dbReference type="SAM" id="Phobius"/>
    </source>
</evidence>
<keyword evidence="1" id="KW-0812">Transmembrane</keyword>
<dbReference type="STRING" id="1166337.SAMN05192580_3701"/>
<dbReference type="PIRSF" id="PIRSF021239">
    <property type="entry name" value="UCP021239"/>
    <property type="match status" value="1"/>
</dbReference>
<dbReference type="Proteomes" id="UP000198824">
    <property type="component" value="Unassembled WGS sequence"/>
</dbReference>
<dbReference type="EMBL" id="FOZG01000003">
    <property type="protein sequence ID" value="SFS12225.1"/>
    <property type="molecule type" value="Genomic_DNA"/>
</dbReference>
<dbReference type="PANTHER" id="PTHR38482">
    <property type="entry name" value="DMT FAMILY PROTEIN"/>
    <property type="match status" value="1"/>
</dbReference>
<dbReference type="Pfam" id="PF04342">
    <property type="entry name" value="DMT_6"/>
    <property type="match status" value="1"/>
</dbReference>
<sequence>MTTLALLICSNLFMTVAWYGHLKFPDARLWLVVLASWGIAFVEYCFAVPANRIGHAQGLSGGQLKIMQECVTLAVFAVFATLVLKEPLTWRYLGAGACLAGAAAFMFVGRH</sequence>
<keyword evidence="1" id="KW-0472">Membrane</keyword>
<organism evidence="2 3">
    <name type="scientific">Sphingomonas jatrophae</name>
    <dbReference type="NCBI Taxonomy" id="1166337"/>
    <lineage>
        <taxon>Bacteria</taxon>
        <taxon>Pseudomonadati</taxon>
        <taxon>Pseudomonadota</taxon>
        <taxon>Alphaproteobacteria</taxon>
        <taxon>Sphingomonadales</taxon>
        <taxon>Sphingomonadaceae</taxon>
        <taxon>Sphingomonas</taxon>
    </lineage>
</organism>
<accession>A0A1I6M933</accession>
<dbReference type="PANTHER" id="PTHR38482:SF1">
    <property type="entry name" value="DMT FAMILY PROTEIN"/>
    <property type="match status" value="1"/>
</dbReference>